<reference evidence="1" key="1">
    <citation type="journal article" date="2022" name="bioRxiv">
        <title>Sequencing and chromosome-scale assembly of the giantPleurodeles waltlgenome.</title>
        <authorList>
            <person name="Brown T."/>
            <person name="Elewa A."/>
            <person name="Iarovenko S."/>
            <person name="Subramanian E."/>
            <person name="Araus A.J."/>
            <person name="Petzold A."/>
            <person name="Susuki M."/>
            <person name="Suzuki K.-i.T."/>
            <person name="Hayashi T."/>
            <person name="Toyoda A."/>
            <person name="Oliveira C."/>
            <person name="Osipova E."/>
            <person name="Leigh N.D."/>
            <person name="Simon A."/>
            <person name="Yun M.H."/>
        </authorList>
    </citation>
    <scope>NUCLEOTIDE SEQUENCE</scope>
    <source>
        <strain evidence="1">20211129_DDA</strain>
        <tissue evidence="1">Liver</tissue>
    </source>
</reference>
<protein>
    <submittedName>
        <fullName evidence="1">Uncharacterized protein</fullName>
    </submittedName>
</protein>
<organism evidence="1 2">
    <name type="scientific">Pleurodeles waltl</name>
    <name type="common">Iberian ribbed newt</name>
    <dbReference type="NCBI Taxonomy" id="8319"/>
    <lineage>
        <taxon>Eukaryota</taxon>
        <taxon>Metazoa</taxon>
        <taxon>Chordata</taxon>
        <taxon>Craniata</taxon>
        <taxon>Vertebrata</taxon>
        <taxon>Euteleostomi</taxon>
        <taxon>Amphibia</taxon>
        <taxon>Batrachia</taxon>
        <taxon>Caudata</taxon>
        <taxon>Salamandroidea</taxon>
        <taxon>Salamandridae</taxon>
        <taxon>Pleurodelinae</taxon>
        <taxon>Pleurodeles</taxon>
    </lineage>
</organism>
<proteinExistence type="predicted"/>
<keyword evidence="2" id="KW-1185">Reference proteome</keyword>
<evidence type="ECO:0000313" key="1">
    <source>
        <dbReference type="EMBL" id="KAJ1161341.1"/>
    </source>
</evidence>
<dbReference type="Proteomes" id="UP001066276">
    <property type="component" value="Chromosome 4_2"/>
</dbReference>
<accession>A0AAV7S944</accession>
<dbReference type="EMBL" id="JANPWB010000008">
    <property type="protein sequence ID" value="KAJ1161341.1"/>
    <property type="molecule type" value="Genomic_DNA"/>
</dbReference>
<gene>
    <name evidence="1" type="ORF">NDU88_001828</name>
</gene>
<comment type="caution">
    <text evidence="1">The sequence shown here is derived from an EMBL/GenBank/DDBJ whole genome shotgun (WGS) entry which is preliminary data.</text>
</comment>
<sequence length="242" mass="26857">MRGIIWAACKATLRGHAKCLLRTRERAQDSRVSELEAEALNLERQQTTSSSASILRQITRVREEISHLVLESAKHLWRASAARVYGWGDKNGKLLHWLATRPLANRIIPEIRDDSGALSKTPIEIAQSFASYYACLYAEHPRPTIERESPLLNDITLSRVSQAARSRMDETISLAEIVSAIASLASGKTPGPDGFPAEIYRKCSDILAPHLLNMYEEAEQKGHFPPGIDLATIVVIPKTQPP</sequence>
<dbReference type="PANTHER" id="PTHR19446">
    <property type="entry name" value="REVERSE TRANSCRIPTASES"/>
    <property type="match status" value="1"/>
</dbReference>
<dbReference type="AlphaFoldDB" id="A0AAV7S944"/>
<name>A0AAV7S944_PLEWA</name>
<evidence type="ECO:0000313" key="2">
    <source>
        <dbReference type="Proteomes" id="UP001066276"/>
    </source>
</evidence>